<protein>
    <submittedName>
        <fullName evidence="2">Uncharacterized protein</fullName>
    </submittedName>
</protein>
<reference evidence="3" key="1">
    <citation type="submission" date="2017-09" db="EMBL/GenBank/DDBJ databases">
        <title>Depth-based differentiation of microbial function through sediment-hosted aquifers and enrichment of novel symbionts in the deep terrestrial subsurface.</title>
        <authorList>
            <person name="Probst A.J."/>
            <person name="Ladd B."/>
            <person name="Jarett J.K."/>
            <person name="Geller-Mcgrath D.E."/>
            <person name="Sieber C.M.K."/>
            <person name="Emerson J.B."/>
            <person name="Anantharaman K."/>
            <person name="Thomas B.C."/>
            <person name="Malmstrom R."/>
            <person name="Stieglmeier M."/>
            <person name="Klingl A."/>
            <person name="Woyke T."/>
            <person name="Ryan C.M."/>
            <person name="Banfield J.F."/>
        </authorList>
    </citation>
    <scope>NUCLEOTIDE SEQUENCE [LARGE SCALE GENOMIC DNA]</scope>
</reference>
<evidence type="ECO:0000313" key="3">
    <source>
        <dbReference type="Proteomes" id="UP000230251"/>
    </source>
</evidence>
<feature type="transmembrane region" description="Helical" evidence="1">
    <location>
        <begin position="6"/>
        <end position="28"/>
    </location>
</feature>
<keyword evidence="1" id="KW-1133">Transmembrane helix</keyword>
<keyword evidence="1" id="KW-0812">Transmembrane</keyword>
<comment type="caution">
    <text evidence="2">The sequence shown here is derived from an EMBL/GenBank/DDBJ whole genome shotgun (WGS) entry which is preliminary data.</text>
</comment>
<name>A0A2M8EQ09_9BACT</name>
<organism evidence="2 3">
    <name type="scientific">Candidatus Uhrbacteria bacterium CG_4_9_14_0_2_um_filter_41_50</name>
    <dbReference type="NCBI Taxonomy" id="1975031"/>
    <lineage>
        <taxon>Bacteria</taxon>
        <taxon>Candidatus Uhriibacteriota</taxon>
    </lineage>
</organism>
<evidence type="ECO:0000313" key="2">
    <source>
        <dbReference type="EMBL" id="PJC24814.1"/>
    </source>
</evidence>
<gene>
    <name evidence="2" type="ORF">CO057_00785</name>
</gene>
<evidence type="ECO:0000256" key="1">
    <source>
        <dbReference type="SAM" id="Phobius"/>
    </source>
</evidence>
<keyword evidence="1" id="KW-0472">Membrane</keyword>
<accession>A0A2M8EQ09</accession>
<feature type="transmembrane region" description="Helical" evidence="1">
    <location>
        <begin position="40"/>
        <end position="60"/>
    </location>
</feature>
<dbReference type="EMBL" id="PFSI01000016">
    <property type="protein sequence ID" value="PJC24814.1"/>
    <property type="molecule type" value="Genomic_DNA"/>
</dbReference>
<sequence length="64" mass="7040">MSILLLSGIVLTVVPLMILEGFALFMLFTFTRDDNDAKSAVNLALIVLAVGVLCLVGYFLRFFI</sequence>
<dbReference type="Proteomes" id="UP000230251">
    <property type="component" value="Unassembled WGS sequence"/>
</dbReference>
<proteinExistence type="predicted"/>
<dbReference type="AlphaFoldDB" id="A0A2M8EQ09"/>